<feature type="chain" id="PRO_5021826612" evidence="1">
    <location>
        <begin position="23"/>
        <end position="341"/>
    </location>
</feature>
<dbReference type="Pfam" id="PF02368">
    <property type="entry name" value="Big_2"/>
    <property type="match status" value="1"/>
</dbReference>
<keyword evidence="4" id="KW-1185">Reference proteome</keyword>
<proteinExistence type="predicted"/>
<dbReference type="InterPro" id="IPR006624">
    <property type="entry name" value="Beta-propeller_rpt_TECPR"/>
</dbReference>
<dbReference type="InterPro" id="IPR008964">
    <property type="entry name" value="Invasin/intimin_cell_adhesion"/>
</dbReference>
<evidence type="ECO:0000313" key="3">
    <source>
        <dbReference type="EMBL" id="TWI99897.1"/>
    </source>
</evidence>
<keyword evidence="1" id="KW-0732">Signal</keyword>
<evidence type="ECO:0000259" key="2">
    <source>
        <dbReference type="Pfam" id="PF02368"/>
    </source>
</evidence>
<evidence type="ECO:0000256" key="1">
    <source>
        <dbReference type="SAM" id="SignalP"/>
    </source>
</evidence>
<dbReference type="EMBL" id="VLLI01000006">
    <property type="protein sequence ID" value="TWI99897.1"/>
    <property type="molecule type" value="Genomic_DNA"/>
</dbReference>
<dbReference type="RefSeq" id="WP_144912635.1">
    <property type="nucleotide sequence ID" value="NZ_VLLI01000006.1"/>
</dbReference>
<dbReference type="OrthoDB" id="785995at2"/>
<dbReference type="InterPro" id="IPR003343">
    <property type="entry name" value="Big_2"/>
</dbReference>
<comment type="caution">
    <text evidence="3">The sequence shown here is derived from an EMBL/GenBank/DDBJ whole genome shotgun (WGS) entry which is preliminary data.</text>
</comment>
<dbReference type="AlphaFoldDB" id="A0A562U285"/>
<dbReference type="Proteomes" id="UP000317010">
    <property type="component" value="Unassembled WGS sequence"/>
</dbReference>
<dbReference type="Gene3D" id="2.60.40.1080">
    <property type="match status" value="1"/>
</dbReference>
<name>A0A562U285_9SPHI</name>
<dbReference type="Pfam" id="PF19193">
    <property type="entry name" value="Tectonin"/>
    <property type="match status" value="1"/>
</dbReference>
<protein>
    <submittedName>
        <fullName evidence="3">Ig-like protein group 2</fullName>
    </submittedName>
</protein>
<accession>A0A562U285</accession>
<feature type="domain" description="BIG2" evidence="2">
    <location>
        <begin position="20"/>
        <end position="96"/>
    </location>
</feature>
<evidence type="ECO:0000313" key="4">
    <source>
        <dbReference type="Proteomes" id="UP000317010"/>
    </source>
</evidence>
<dbReference type="PROSITE" id="PS51257">
    <property type="entry name" value="PROKAR_LIPOPROTEIN"/>
    <property type="match status" value="1"/>
</dbReference>
<gene>
    <name evidence="3" type="ORF">JN11_02312</name>
</gene>
<dbReference type="SUPFAM" id="SSF49373">
    <property type="entry name" value="Invasin/intimin cell-adhesion fragments"/>
    <property type="match status" value="1"/>
</dbReference>
<sequence>MRKLLLLLTCCSVFIFSSCVKSITVNPDKSVSLVLDTLKLTVGTTNQLISKNYAINNLVCSVSDTSIISVSASGLVTAKKIGQSSITISNKTHSVTATCLIIVLQPSTSGSFTQIPAGKGSDIGIGADSAVYIVGADTLSTGGHSVFQLVGNTFVKLPDCGAVRVAVSPQGLPWVITQSNLILRYNGTSWDQLPGTGTDIGIGADGSVFIIGTLNVSPTGGFNIMKWNGTGWDTLPECAGVRIAVSPQGIPWVVNKSNIVYQYTGNLLWNPIYGVAADDIGIGADGSVYVTGLYNVVNPPIYKYSSNGWIQIEGITGINISVSPQGKPWWTDNSRFIFKLN</sequence>
<organism evidence="3 4">
    <name type="scientific">Mucilaginibacter frigoritolerans</name>
    <dbReference type="NCBI Taxonomy" id="652788"/>
    <lineage>
        <taxon>Bacteria</taxon>
        <taxon>Pseudomonadati</taxon>
        <taxon>Bacteroidota</taxon>
        <taxon>Sphingobacteriia</taxon>
        <taxon>Sphingobacteriales</taxon>
        <taxon>Sphingobacteriaceae</taxon>
        <taxon>Mucilaginibacter</taxon>
    </lineage>
</organism>
<reference evidence="3 4" key="1">
    <citation type="submission" date="2019-07" db="EMBL/GenBank/DDBJ databases">
        <title>Genomic Encyclopedia of Archaeal and Bacterial Type Strains, Phase II (KMG-II): from individual species to whole genera.</title>
        <authorList>
            <person name="Goeker M."/>
        </authorList>
    </citation>
    <scope>NUCLEOTIDE SEQUENCE [LARGE SCALE GENOMIC DNA]</scope>
    <source>
        <strain evidence="3 4">ATCC BAA-1854</strain>
    </source>
</reference>
<feature type="signal peptide" evidence="1">
    <location>
        <begin position="1"/>
        <end position="22"/>
    </location>
</feature>